<protein>
    <submittedName>
        <fullName evidence="2">Uncharacterized protein</fullName>
    </submittedName>
</protein>
<feature type="region of interest" description="Disordered" evidence="1">
    <location>
        <begin position="1"/>
        <end position="33"/>
    </location>
</feature>
<evidence type="ECO:0000256" key="1">
    <source>
        <dbReference type="SAM" id="MobiDB-lite"/>
    </source>
</evidence>
<feature type="compositionally biased region" description="Basic and acidic residues" evidence="1">
    <location>
        <begin position="16"/>
        <end position="33"/>
    </location>
</feature>
<dbReference type="EMBL" id="GGEC01067699">
    <property type="protein sequence ID" value="MBX48183.1"/>
    <property type="molecule type" value="Transcribed_RNA"/>
</dbReference>
<evidence type="ECO:0000313" key="2">
    <source>
        <dbReference type="EMBL" id="MBX48183.1"/>
    </source>
</evidence>
<name>A0A2P2P0D0_RHIMU</name>
<accession>A0A2P2P0D0</accession>
<proteinExistence type="predicted"/>
<organism evidence="2">
    <name type="scientific">Rhizophora mucronata</name>
    <name type="common">Asiatic mangrove</name>
    <dbReference type="NCBI Taxonomy" id="61149"/>
    <lineage>
        <taxon>Eukaryota</taxon>
        <taxon>Viridiplantae</taxon>
        <taxon>Streptophyta</taxon>
        <taxon>Embryophyta</taxon>
        <taxon>Tracheophyta</taxon>
        <taxon>Spermatophyta</taxon>
        <taxon>Magnoliopsida</taxon>
        <taxon>eudicotyledons</taxon>
        <taxon>Gunneridae</taxon>
        <taxon>Pentapetalae</taxon>
        <taxon>rosids</taxon>
        <taxon>fabids</taxon>
        <taxon>Malpighiales</taxon>
        <taxon>Rhizophoraceae</taxon>
        <taxon>Rhizophora</taxon>
    </lineage>
</organism>
<dbReference type="AlphaFoldDB" id="A0A2P2P0D0"/>
<sequence length="33" mass="3980">MIKIHRPTNPNTHFSRTHDPFRIYDPETTRITS</sequence>
<reference evidence="2" key="1">
    <citation type="submission" date="2018-02" db="EMBL/GenBank/DDBJ databases">
        <title>Rhizophora mucronata_Transcriptome.</title>
        <authorList>
            <person name="Meera S.P."/>
            <person name="Sreeshan A."/>
            <person name="Augustine A."/>
        </authorList>
    </citation>
    <scope>NUCLEOTIDE SEQUENCE</scope>
    <source>
        <tissue evidence="2">Leaf</tissue>
    </source>
</reference>